<evidence type="ECO:0000313" key="11">
    <source>
        <dbReference type="EMBL" id="MUN55507.1"/>
    </source>
</evidence>
<dbReference type="CDD" id="cd05658">
    <property type="entry name" value="M18_DAP"/>
    <property type="match status" value="1"/>
</dbReference>
<evidence type="ECO:0000313" key="12">
    <source>
        <dbReference type="Proteomes" id="UP000462152"/>
    </source>
</evidence>
<dbReference type="PANTHER" id="PTHR28570:SF3">
    <property type="entry name" value="ASPARTYL AMINOPEPTIDASE"/>
    <property type="match status" value="1"/>
</dbReference>
<keyword evidence="3 9" id="KW-0031">Aminopeptidase</keyword>
<dbReference type="OrthoDB" id="5288740at2"/>
<dbReference type="GO" id="GO:0005737">
    <property type="term" value="C:cytoplasm"/>
    <property type="evidence" value="ECO:0007669"/>
    <property type="project" value="UniProtKB-ARBA"/>
</dbReference>
<dbReference type="InterPro" id="IPR023358">
    <property type="entry name" value="Peptidase_M18_dom2"/>
</dbReference>
<name>A0A7K1LJX5_9MICC</name>
<dbReference type="Gene3D" id="3.40.630.10">
    <property type="entry name" value="Zn peptidases"/>
    <property type="match status" value="1"/>
</dbReference>
<dbReference type="SUPFAM" id="SSF53187">
    <property type="entry name" value="Zn-dependent exopeptidases"/>
    <property type="match status" value="1"/>
</dbReference>
<reference evidence="11 12" key="1">
    <citation type="submission" date="2019-12" db="EMBL/GenBank/DDBJ databases">
        <authorList>
            <person name="Li J."/>
            <person name="Shi Y."/>
            <person name="Xu G."/>
            <person name="Xiao D."/>
            <person name="Ran X."/>
        </authorList>
    </citation>
    <scope>NUCLEOTIDE SEQUENCE [LARGE SCALE GENOMIC DNA]</scope>
    <source>
        <strain evidence="11 12">JCM 15915</strain>
    </source>
</reference>
<evidence type="ECO:0000256" key="8">
    <source>
        <dbReference type="ARBA" id="ARBA00023049"/>
    </source>
</evidence>
<evidence type="ECO:0000256" key="1">
    <source>
        <dbReference type="ARBA" id="ARBA00001947"/>
    </source>
</evidence>
<dbReference type="NCBIfam" id="NF002759">
    <property type="entry name" value="PRK02813.1"/>
    <property type="match status" value="1"/>
</dbReference>
<keyword evidence="5 9" id="KW-0479">Metal-binding</keyword>
<dbReference type="Gene3D" id="2.30.250.10">
    <property type="entry name" value="Aminopeptidase i, Domain 2"/>
    <property type="match status" value="1"/>
</dbReference>
<dbReference type="SUPFAM" id="SSF101821">
    <property type="entry name" value="Aminopeptidase/glucanase lid domain"/>
    <property type="match status" value="1"/>
</dbReference>
<evidence type="ECO:0000256" key="5">
    <source>
        <dbReference type="ARBA" id="ARBA00022723"/>
    </source>
</evidence>
<evidence type="ECO:0000256" key="10">
    <source>
        <dbReference type="RuleBase" id="RU004387"/>
    </source>
</evidence>
<keyword evidence="12" id="KW-1185">Reference proteome</keyword>
<evidence type="ECO:0000256" key="3">
    <source>
        <dbReference type="ARBA" id="ARBA00022438"/>
    </source>
</evidence>
<evidence type="ECO:0000256" key="4">
    <source>
        <dbReference type="ARBA" id="ARBA00022670"/>
    </source>
</evidence>
<evidence type="ECO:0000256" key="7">
    <source>
        <dbReference type="ARBA" id="ARBA00022833"/>
    </source>
</evidence>
<dbReference type="AlphaFoldDB" id="A0A7K1LJX5"/>
<keyword evidence="7 9" id="KW-0862">Zinc</keyword>
<dbReference type="InterPro" id="IPR001948">
    <property type="entry name" value="Peptidase_M18"/>
</dbReference>
<dbReference type="EC" id="3.4.11.-" evidence="10"/>
<comment type="caution">
    <text evidence="11">The sequence shown here is derived from an EMBL/GenBank/DDBJ whole genome shotgun (WGS) entry which is preliminary data.</text>
</comment>
<dbReference type="Proteomes" id="UP000462152">
    <property type="component" value="Unassembled WGS sequence"/>
</dbReference>
<gene>
    <name evidence="11" type="ORF">GMA10_09840</name>
</gene>
<evidence type="ECO:0000256" key="2">
    <source>
        <dbReference type="ARBA" id="ARBA00008290"/>
    </source>
</evidence>
<dbReference type="Pfam" id="PF02127">
    <property type="entry name" value="Peptidase_M18"/>
    <property type="match status" value="1"/>
</dbReference>
<proteinExistence type="inferred from homology"/>
<dbReference type="EMBL" id="WOGT01000006">
    <property type="protein sequence ID" value="MUN55507.1"/>
    <property type="molecule type" value="Genomic_DNA"/>
</dbReference>
<comment type="cofactor">
    <cofactor evidence="1 10">
        <name>Zn(2+)</name>
        <dbReference type="ChEBI" id="CHEBI:29105"/>
    </cofactor>
</comment>
<evidence type="ECO:0000256" key="6">
    <source>
        <dbReference type="ARBA" id="ARBA00022801"/>
    </source>
</evidence>
<dbReference type="GO" id="GO:0008237">
    <property type="term" value="F:metallopeptidase activity"/>
    <property type="evidence" value="ECO:0007669"/>
    <property type="project" value="UniProtKB-KW"/>
</dbReference>
<evidence type="ECO:0000256" key="9">
    <source>
        <dbReference type="RuleBase" id="RU004386"/>
    </source>
</evidence>
<dbReference type="GO" id="GO:0004177">
    <property type="term" value="F:aminopeptidase activity"/>
    <property type="evidence" value="ECO:0007669"/>
    <property type="project" value="UniProtKB-KW"/>
</dbReference>
<organism evidence="11 12">
    <name type="scientific">Rothia koreensis</name>
    <dbReference type="NCBI Taxonomy" id="592378"/>
    <lineage>
        <taxon>Bacteria</taxon>
        <taxon>Bacillati</taxon>
        <taxon>Actinomycetota</taxon>
        <taxon>Actinomycetes</taxon>
        <taxon>Micrococcales</taxon>
        <taxon>Micrococcaceae</taxon>
        <taxon>Rothia</taxon>
    </lineage>
</organism>
<dbReference type="RefSeq" id="WP_129315253.1">
    <property type="nucleotide sequence ID" value="NZ_NOIQ01000005.1"/>
</dbReference>
<comment type="similarity">
    <text evidence="2 9">Belongs to the peptidase M18 family.</text>
</comment>
<sequence length="442" mass="46920">MTDHGPGTAPLDPRGNAEDLAHFVAASPSSYHAVRQTARRLEAAGFVRQHETEDFDGGPGGRYVVRDGAIVAWYTPAAATPDQGFRIVGAHTDSPTFKVKPQSSIDRFGWHQIGVEVYGGALLNSWLDRELCLAGRLSVRADDGRIEEKLVATGPVARIPQLAIHLDRSANEGLTLDRQNHVQPVWGAGDPPSDVLGYLAAHEVNGETIDPGSVTGYEIVLADTQEGRLFGQNHEFLASGRLDNLSSVHAGLEALVRASDGEAARDETLVLAAFDHEEIGSSSRSGAAGPILDDVLVRIAAARGGGPAEYRRALAGSVCLSADAGHLVHPNYPGHHDPVNQPKPGAGPLLKINANQRYATDAVGAAIWARACESAGVGYQEFVSNNDVPCGSTIGPITATRLGIRTIDVGLGLLSMHSAREMCHVEDLWALGRALEGFYRND</sequence>
<keyword evidence="8 9" id="KW-0482">Metalloprotease</keyword>
<keyword evidence="6 9" id="KW-0378">Hydrolase</keyword>
<protein>
    <recommendedName>
        <fullName evidence="10">M18 family aminopeptidase</fullName>
        <ecNumber evidence="10">3.4.11.-</ecNumber>
    </recommendedName>
</protein>
<dbReference type="PRINTS" id="PR00932">
    <property type="entry name" value="AMINO1PTASE"/>
</dbReference>
<keyword evidence="4 9" id="KW-0645">Protease</keyword>
<dbReference type="PANTHER" id="PTHR28570">
    <property type="entry name" value="ASPARTYL AMINOPEPTIDASE"/>
    <property type="match status" value="1"/>
</dbReference>
<accession>A0A7K1LJX5</accession>
<dbReference type="GO" id="GO:0008270">
    <property type="term" value="F:zinc ion binding"/>
    <property type="evidence" value="ECO:0007669"/>
    <property type="project" value="InterPro"/>
</dbReference>
<dbReference type="GO" id="GO:0006508">
    <property type="term" value="P:proteolysis"/>
    <property type="evidence" value="ECO:0007669"/>
    <property type="project" value="UniProtKB-KW"/>
</dbReference>